<feature type="signal peptide" evidence="1">
    <location>
        <begin position="1"/>
        <end position="21"/>
    </location>
</feature>
<organism evidence="2 3">
    <name type="scientific">Massilia agrisoli</name>
    <dbReference type="NCBI Taxonomy" id="2892444"/>
    <lineage>
        <taxon>Bacteria</taxon>
        <taxon>Pseudomonadati</taxon>
        <taxon>Pseudomonadota</taxon>
        <taxon>Betaproteobacteria</taxon>
        <taxon>Burkholderiales</taxon>
        <taxon>Oxalobacteraceae</taxon>
        <taxon>Telluria group</taxon>
        <taxon>Massilia</taxon>
    </lineage>
</organism>
<dbReference type="PROSITE" id="PS51257">
    <property type="entry name" value="PROKAR_LIPOPROTEIN"/>
    <property type="match status" value="1"/>
</dbReference>
<dbReference type="EMBL" id="JAJHPV010000013">
    <property type="protein sequence ID" value="MCC6071436.1"/>
    <property type="molecule type" value="Genomic_DNA"/>
</dbReference>
<gene>
    <name evidence="2" type="ORF">LMJ30_10750</name>
</gene>
<evidence type="ECO:0000313" key="2">
    <source>
        <dbReference type="EMBL" id="MCC6071436.1"/>
    </source>
</evidence>
<comment type="caution">
    <text evidence="2">The sequence shown here is derived from an EMBL/GenBank/DDBJ whole genome shotgun (WGS) entry which is preliminary data.</text>
</comment>
<evidence type="ECO:0000313" key="3">
    <source>
        <dbReference type="Proteomes" id="UP001198701"/>
    </source>
</evidence>
<dbReference type="Proteomes" id="UP001198701">
    <property type="component" value="Unassembled WGS sequence"/>
</dbReference>
<keyword evidence="3" id="KW-1185">Reference proteome</keyword>
<dbReference type="RefSeq" id="WP_229432347.1">
    <property type="nucleotide sequence ID" value="NZ_JAJHPV010000013.1"/>
</dbReference>
<proteinExistence type="predicted"/>
<feature type="chain" id="PRO_5045444966" evidence="1">
    <location>
        <begin position="22"/>
        <end position="48"/>
    </location>
</feature>
<sequence length="48" mass="5029">MKSFQITIRTATSWTTYSALAATSCDALLDAADLFGDAPCGITVTTRA</sequence>
<accession>A0ABS8ISN3</accession>
<name>A0ABS8ISN3_9BURK</name>
<keyword evidence="1" id="KW-0732">Signal</keyword>
<evidence type="ECO:0000256" key="1">
    <source>
        <dbReference type="SAM" id="SignalP"/>
    </source>
</evidence>
<reference evidence="2 3" key="1">
    <citation type="submission" date="2021-11" db="EMBL/GenBank/DDBJ databases">
        <authorList>
            <person name="Huq M.A."/>
        </authorList>
    </citation>
    <scope>NUCLEOTIDE SEQUENCE [LARGE SCALE GENOMIC DNA]</scope>
    <source>
        <strain evidence="2 3">MAHUQ-52</strain>
    </source>
</reference>
<protein>
    <submittedName>
        <fullName evidence="2">Uncharacterized protein</fullName>
    </submittedName>
</protein>